<proteinExistence type="predicted"/>
<comment type="caution">
    <text evidence="1">The sequence shown here is derived from an EMBL/GenBank/DDBJ whole genome shotgun (WGS) entry which is preliminary data.</text>
</comment>
<name>A0A2T0YIY9_9MICC</name>
<evidence type="ECO:0000313" key="2">
    <source>
        <dbReference type="Proteomes" id="UP000238217"/>
    </source>
</evidence>
<sequence>MITLPPAEEARITLDSVWLGVGLAILRTGPAEDTSRYLNHLHAIRTR</sequence>
<dbReference type="AlphaFoldDB" id="A0A2T0YIY9"/>
<organism evidence="1 2">
    <name type="scientific">Nesterenkonia sandarakina</name>
    <dbReference type="NCBI Taxonomy" id="272918"/>
    <lineage>
        <taxon>Bacteria</taxon>
        <taxon>Bacillati</taxon>
        <taxon>Actinomycetota</taxon>
        <taxon>Actinomycetes</taxon>
        <taxon>Micrococcales</taxon>
        <taxon>Micrococcaceae</taxon>
        <taxon>Nesterenkonia</taxon>
    </lineage>
</organism>
<dbReference type="RefSeq" id="WP_181255953.1">
    <property type="nucleotide sequence ID" value="NZ_PVTY01000009.1"/>
</dbReference>
<dbReference type="Proteomes" id="UP000238217">
    <property type="component" value="Unassembled WGS sequence"/>
</dbReference>
<dbReference type="EMBL" id="PVTY01000009">
    <property type="protein sequence ID" value="PRZ15172.1"/>
    <property type="molecule type" value="Genomic_DNA"/>
</dbReference>
<protein>
    <submittedName>
        <fullName evidence="1">Uncharacterized protein</fullName>
    </submittedName>
</protein>
<gene>
    <name evidence="1" type="ORF">BCL67_10993</name>
</gene>
<accession>A0A2T0YIY9</accession>
<keyword evidence="2" id="KW-1185">Reference proteome</keyword>
<reference evidence="1 2" key="1">
    <citation type="submission" date="2018-03" db="EMBL/GenBank/DDBJ databases">
        <title>Comparative analysis of microorganisms from saline springs in Andes Mountain Range, Colombia.</title>
        <authorList>
            <person name="Rubin E."/>
        </authorList>
    </citation>
    <scope>NUCLEOTIDE SEQUENCE [LARGE SCALE GENOMIC DNA]</scope>
    <source>
        <strain evidence="1 2">CG 35</strain>
    </source>
</reference>
<evidence type="ECO:0000313" key="1">
    <source>
        <dbReference type="EMBL" id="PRZ15172.1"/>
    </source>
</evidence>